<gene>
    <name evidence="1" type="ORF">TrST_g7596</name>
</gene>
<accession>A0A9W7B6U4</accession>
<dbReference type="EMBL" id="BRXY01000301">
    <property type="protein sequence ID" value="GMH85259.1"/>
    <property type="molecule type" value="Genomic_DNA"/>
</dbReference>
<organism evidence="1 2">
    <name type="scientific">Triparma strigata</name>
    <dbReference type="NCBI Taxonomy" id="1606541"/>
    <lineage>
        <taxon>Eukaryota</taxon>
        <taxon>Sar</taxon>
        <taxon>Stramenopiles</taxon>
        <taxon>Ochrophyta</taxon>
        <taxon>Bolidophyceae</taxon>
        <taxon>Parmales</taxon>
        <taxon>Triparmaceae</taxon>
        <taxon>Triparma</taxon>
    </lineage>
</organism>
<evidence type="ECO:0000313" key="1">
    <source>
        <dbReference type="EMBL" id="GMH85259.1"/>
    </source>
</evidence>
<comment type="caution">
    <text evidence="1">The sequence shown here is derived from an EMBL/GenBank/DDBJ whole genome shotgun (WGS) entry which is preliminary data.</text>
</comment>
<sequence length="12" mass="1589">MNKEYRHTFYSI</sequence>
<reference evidence="2" key="1">
    <citation type="journal article" date="2023" name="Commun. Biol.">
        <title>Genome analysis of Parmales, the sister group of diatoms, reveals the evolutionary specialization of diatoms from phago-mixotrophs to photoautotrophs.</title>
        <authorList>
            <person name="Ban H."/>
            <person name="Sato S."/>
            <person name="Yoshikawa S."/>
            <person name="Yamada K."/>
            <person name="Nakamura Y."/>
            <person name="Ichinomiya M."/>
            <person name="Sato N."/>
            <person name="Blanc-Mathieu R."/>
            <person name="Endo H."/>
            <person name="Kuwata A."/>
            <person name="Ogata H."/>
        </authorList>
    </citation>
    <scope>NUCLEOTIDE SEQUENCE [LARGE SCALE GENOMIC DNA]</scope>
    <source>
        <strain evidence="2">NIES 3701</strain>
    </source>
</reference>
<protein>
    <submittedName>
        <fullName evidence="1">Uncharacterized protein</fullName>
    </submittedName>
</protein>
<evidence type="ECO:0000313" key="2">
    <source>
        <dbReference type="Proteomes" id="UP001165085"/>
    </source>
</evidence>
<name>A0A9W7B6U4_9STRA</name>
<feature type="non-terminal residue" evidence="1">
    <location>
        <position position="1"/>
    </location>
</feature>
<proteinExistence type="predicted"/>
<dbReference type="Proteomes" id="UP001165085">
    <property type="component" value="Unassembled WGS sequence"/>
</dbReference>
<keyword evidence="2" id="KW-1185">Reference proteome</keyword>